<dbReference type="HAMAP" id="MF_00167">
    <property type="entry name" value="CsrA"/>
    <property type="match status" value="1"/>
</dbReference>
<dbReference type="Pfam" id="PF02599">
    <property type="entry name" value="CsrA"/>
    <property type="match status" value="1"/>
</dbReference>
<comment type="subcellular location">
    <subcellularLocation>
        <location evidence="5">Cytoplasm</location>
    </subcellularLocation>
</comment>
<keyword evidence="7" id="KW-1185">Reference proteome</keyword>
<keyword evidence="4 5" id="KW-0010">Activator</keyword>
<evidence type="ECO:0000256" key="5">
    <source>
        <dbReference type="HAMAP-Rule" id="MF_00167"/>
    </source>
</evidence>
<dbReference type="PANTHER" id="PTHR34984:SF1">
    <property type="entry name" value="CARBON STORAGE REGULATOR"/>
    <property type="match status" value="1"/>
</dbReference>
<dbReference type="RefSeq" id="WP_117202827.1">
    <property type="nucleotide sequence ID" value="NZ_JBHTBK010000011.1"/>
</dbReference>
<dbReference type="GO" id="GO:0006109">
    <property type="term" value="P:regulation of carbohydrate metabolic process"/>
    <property type="evidence" value="ECO:0007669"/>
    <property type="project" value="UniProtKB-UniRule"/>
</dbReference>
<evidence type="ECO:0000313" key="7">
    <source>
        <dbReference type="Proteomes" id="UP000262917"/>
    </source>
</evidence>
<dbReference type="GO" id="GO:0005829">
    <property type="term" value="C:cytosol"/>
    <property type="evidence" value="ECO:0007669"/>
    <property type="project" value="TreeGrafter"/>
</dbReference>
<dbReference type="Proteomes" id="UP000262917">
    <property type="component" value="Unassembled WGS sequence"/>
</dbReference>
<comment type="similarity">
    <text evidence="5">Belongs to the CsrA/RsmA family.</text>
</comment>
<keyword evidence="2 5" id="KW-0810">Translation regulation</keyword>
<dbReference type="AlphaFoldDB" id="A0A372DKI0"/>
<keyword evidence="3 5" id="KW-0694">RNA-binding</keyword>
<dbReference type="InterPro" id="IPR003751">
    <property type="entry name" value="CsrA"/>
</dbReference>
<dbReference type="GO" id="GO:0045947">
    <property type="term" value="P:negative regulation of translational initiation"/>
    <property type="evidence" value="ECO:0007669"/>
    <property type="project" value="UniProtKB-UniRule"/>
</dbReference>
<comment type="function">
    <text evidence="5">A key translational regulator that binds mRNA to regulate translation initiation and/or mRNA stability. Mediates global changes in gene expression, shifting from rapid growth to stress survival by linking envelope stress, the stringent response and the catabolite repression systems. Usually binds in the 5'-UTR; binding at or near the Shine-Dalgarno sequence prevents ribosome-binding, repressing translation, binding elsewhere in the 5'-UTR can activate translation and/or stabilize the mRNA. Its function is antagonized by small RNA(s).</text>
</comment>
<dbReference type="GO" id="GO:0048027">
    <property type="term" value="F:mRNA 5'-UTR binding"/>
    <property type="evidence" value="ECO:0007669"/>
    <property type="project" value="UniProtKB-UniRule"/>
</dbReference>
<evidence type="ECO:0000256" key="2">
    <source>
        <dbReference type="ARBA" id="ARBA00022845"/>
    </source>
</evidence>
<dbReference type="EMBL" id="QVPD01000008">
    <property type="protein sequence ID" value="RFP60088.1"/>
    <property type="molecule type" value="Genomic_DNA"/>
</dbReference>
<gene>
    <name evidence="5" type="primary">csrA</name>
    <name evidence="6" type="ORF">D0Y53_08625</name>
</gene>
<sequence>MLLLTRKSGRALVIGGDVTVTVVSVEGGRVVLGVQAPRAVAVRRDDARKVPRRASEARSTL</sequence>
<keyword evidence="5" id="KW-0678">Repressor</keyword>
<dbReference type="GO" id="GO:0045948">
    <property type="term" value="P:positive regulation of translational initiation"/>
    <property type="evidence" value="ECO:0007669"/>
    <property type="project" value="UniProtKB-UniRule"/>
</dbReference>
<protein>
    <recommendedName>
        <fullName evidence="5">Translational regulator CsrA</fullName>
    </recommendedName>
    <alternativeName>
        <fullName evidence="5">Carbon storage regulator</fullName>
    </alternativeName>
</protein>
<dbReference type="PANTHER" id="PTHR34984">
    <property type="entry name" value="CARBON STORAGE REGULATOR"/>
    <property type="match status" value="1"/>
</dbReference>
<proteinExistence type="inferred from homology"/>
<accession>A0A372DKI0</accession>
<evidence type="ECO:0000256" key="3">
    <source>
        <dbReference type="ARBA" id="ARBA00022884"/>
    </source>
</evidence>
<reference evidence="6 7" key="1">
    <citation type="submission" date="2018-08" db="EMBL/GenBank/DDBJ databases">
        <title>Lysobacter weifangensis sp. nov., a new member of the family 'Xanthomonadaceae', isolated from soil in a farmland.</title>
        <authorList>
            <person name="Zhao H."/>
        </authorList>
    </citation>
    <scope>NUCLEOTIDE SEQUENCE [LARGE SCALE GENOMIC DNA]</scope>
    <source>
        <strain evidence="6 7">WF-2</strain>
    </source>
</reference>
<dbReference type="GO" id="GO:0006402">
    <property type="term" value="P:mRNA catabolic process"/>
    <property type="evidence" value="ECO:0007669"/>
    <property type="project" value="InterPro"/>
</dbReference>
<evidence type="ECO:0000313" key="6">
    <source>
        <dbReference type="EMBL" id="RFP60088.1"/>
    </source>
</evidence>
<evidence type="ECO:0000256" key="1">
    <source>
        <dbReference type="ARBA" id="ARBA00022490"/>
    </source>
</evidence>
<keyword evidence="1 5" id="KW-0963">Cytoplasm</keyword>
<evidence type="ECO:0000256" key="4">
    <source>
        <dbReference type="ARBA" id="ARBA00023159"/>
    </source>
</evidence>
<dbReference type="SUPFAM" id="SSF117130">
    <property type="entry name" value="CsrA-like"/>
    <property type="match status" value="1"/>
</dbReference>
<comment type="caution">
    <text evidence="6">The sequence shown here is derived from an EMBL/GenBank/DDBJ whole genome shotgun (WGS) entry which is preliminary data.</text>
</comment>
<dbReference type="Gene3D" id="2.60.40.4380">
    <property type="entry name" value="Translational regulator CsrA"/>
    <property type="match status" value="1"/>
</dbReference>
<organism evidence="6 7">
    <name type="scientific">Cognatiluteimonas weifangensis</name>
    <dbReference type="NCBI Taxonomy" id="2303539"/>
    <lineage>
        <taxon>Bacteria</taxon>
        <taxon>Pseudomonadati</taxon>
        <taxon>Pseudomonadota</taxon>
        <taxon>Gammaproteobacteria</taxon>
        <taxon>Lysobacterales</taxon>
        <taxon>Lysobacteraceae</taxon>
        <taxon>Cognatiluteimonas</taxon>
    </lineage>
</organism>
<dbReference type="InterPro" id="IPR036107">
    <property type="entry name" value="CsrA_sf"/>
</dbReference>
<comment type="subunit">
    <text evidence="5">Homodimer; the beta-strands of each monomer intercalate to form a hydrophobic core, while the alpha-helices form wings that extend away from the core.</text>
</comment>
<name>A0A372DKI0_9GAMM</name>